<sequence>MGSQGTTPATDEFATVTKNDTVVIMHTTTEPYQLDSKFTFSEENCLIYAENVTITGTLDLRGKKSFGLFCSNITVKGATTIDISGFPGEDQPPTIDGTGRDGTDGKPSGQVWTFVQHIDKDSVSNLTILAHGGRGGKGGDTAERGKTGGAGGSGGNSGHVEILYGSTPMEVVLALPTLRCQLWHARALDFLNGYSCSALPRYVTNQDKSVLTEYTHLHDALHNLEGSLENPILTGSVVDRTKQVLREILGSTNAPKDAPTSATSELKAAWEQIKSITTTYRNPNVDSALNGISSLLQSLKPDKQSALANVLATVYHVVDGDRTSLLGPGGIGGASGIGGDPPGTRGETGKDSGGIQVVNLHLDGDVDDLNATQAFAFPDQCQMLLNKANQHFFTNTTDSRKTASGIYAILMARLGFLETLEDHKTSALFKSYDKMENILKVTLSGLTQLNSVYSEAKSRFNRLLIGQDMFGHLVEWVPRLSFQYYQKSITNQLSFLEKQEKSTAGYEAALKNGTELSGYIADSIKQLGSNKQAADDHVSLLTGTNGPLSTNAYKIDNFTPEMKSKRDDIKKRLSEIEFKYQWDPKLILDGLGALITSPFNLTGLNNLLQYGYKVYESTTNVPGLSGKVNKDYIIRQLSTCSDTLDSLAVALKTNRDKTIQLDDAGALKVLATADSIRKILDEFQKAIPEEQQKGIRKALDDYTETVLTRNNAVIDYNSNIQLLLDALQTQKYCVEQTSKLGGASVKIDPTLPSVVFWLRKMRDSLRLQLMGYMNYESRAIRFWGLLDDIPMSSPGPLMDHIALGNTQSQLKSFFDTALEYYRRSMRVIWPADPHALGLLYKLSIDPDKTGDIFRDWVDIRLQEMRIWLFGAELRQADAAGRKLLFIQVTHGGDETIIDTRSRSLRFAHDPLHVQFVYETAKVSGIHDVPGQSVFTIADLEHDFGIGGIPQETSCAPLGPFATLRLRITQKANPGIRMDNLREGYIEFRGSNRSAERLAFVCVEIYSLLLVDHENQSASSQRLAFNTVITNAHDDRTTVKPGPYFHIFRSSGDTYSPDFDPIEEIFAELKGCTKKAWPAFVENIALLIPLCQYTAEASGNNRKLPESSSDNYRTESA</sequence>
<accession>A0ABR4HIB4</accession>
<feature type="compositionally biased region" description="Gly residues" evidence="1">
    <location>
        <begin position="330"/>
        <end position="341"/>
    </location>
</feature>
<proteinExistence type="predicted"/>
<evidence type="ECO:0000313" key="2">
    <source>
        <dbReference type="EMBL" id="KAL2815224.1"/>
    </source>
</evidence>
<keyword evidence="3" id="KW-1185">Reference proteome</keyword>
<evidence type="ECO:0000256" key="1">
    <source>
        <dbReference type="SAM" id="MobiDB-lite"/>
    </source>
</evidence>
<feature type="region of interest" description="Disordered" evidence="1">
    <location>
        <begin position="330"/>
        <end position="354"/>
    </location>
</feature>
<organism evidence="2 3">
    <name type="scientific">Aspergillus cavernicola</name>
    <dbReference type="NCBI Taxonomy" id="176166"/>
    <lineage>
        <taxon>Eukaryota</taxon>
        <taxon>Fungi</taxon>
        <taxon>Dikarya</taxon>
        <taxon>Ascomycota</taxon>
        <taxon>Pezizomycotina</taxon>
        <taxon>Eurotiomycetes</taxon>
        <taxon>Eurotiomycetidae</taxon>
        <taxon>Eurotiales</taxon>
        <taxon>Aspergillaceae</taxon>
        <taxon>Aspergillus</taxon>
        <taxon>Aspergillus subgen. Nidulantes</taxon>
    </lineage>
</organism>
<dbReference type="Proteomes" id="UP001610335">
    <property type="component" value="Unassembled WGS sequence"/>
</dbReference>
<gene>
    <name evidence="2" type="ORF">BDW59DRAFT_166897</name>
</gene>
<evidence type="ECO:0000313" key="3">
    <source>
        <dbReference type="Proteomes" id="UP001610335"/>
    </source>
</evidence>
<dbReference type="EMBL" id="JBFXLS010000115">
    <property type="protein sequence ID" value="KAL2815224.1"/>
    <property type="molecule type" value="Genomic_DNA"/>
</dbReference>
<feature type="region of interest" description="Disordered" evidence="1">
    <location>
        <begin position="132"/>
        <end position="155"/>
    </location>
</feature>
<evidence type="ECO:0008006" key="4">
    <source>
        <dbReference type="Google" id="ProtNLM"/>
    </source>
</evidence>
<reference evidence="2 3" key="1">
    <citation type="submission" date="2024-07" db="EMBL/GenBank/DDBJ databases">
        <title>Section-level genome sequencing and comparative genomics of Aspergillus sections Usti and Cavernicolus.</title>
        <authorList>
            <consortium name="Lawrence Berkeley National Laboratory"/>
            <person name="Nybo J.L."/>
            <person name="Vesth T.C."/>
            <person name="Theobald S."/>
            <person name="Frisvad J.C."/>
            <person name="Larsen T.O."/>
            <person name="Kjaerboelling I."/>
            <person name="Rothschild-Mancinelli K."/>
            <person name="Lyhne E.K."/>
            <person name="Kogle M.E."/>
            <person name="Barry K."/>
            <person name="Clum A."/>
            <person name="Na H."/>
            <person name="Ledsgaard L."/>
            <person name="Lin J."/>
            <person name="Lipzen A."/>
            <person name="Kuo A."/>
            <person name="Riley R."/>
            <person name="Mondo S."/>
            <person name="LaButti K."/>
            <person name="Haridas S."/>
            <person name="Pangalinan J."/>
            <person name="Salamov A.A."/>
            <person name="Simmons B.A."/>
            <person name="Magnuson J.K."/>
            <person name="Chen J."/>
            <person name="Drula E."/>
            <person name="Henrissat B."/>
            <person name="Wiebenga A."/>
            <person name="Lubbers R.J."/>
            <person name="Gomes A.C."/>
            <person name="Makela M.R."/>
            <person name="Stajich J."/>
            <person name="Grigoriev I.V."/>
            <person name="Mortensen U.H."/>
            <person name="De vries R.P."/>
            <person name="Baker S.E."/>
            <person name="Andersen M.R."/>
        </authorList>
    </citation>
    <scope>NUCLEOTIDE SEQUENCE [LARGE SCALE GENOMIC DNA]</scope>
    <source>
        <strain evidence="2 3">CBS 600.67</strain>
    </source>
</reference>
<protein>
    <recommendedName>
        <fullName evidence="4">Non-repetitive/WGA-negative nucleoporin C-terminal-domain-containing protein</fullName>
    </recommendedName>
</protein>
<comment type="caution">
    <text evidence="2">The sequence shown here is derived from an EMBL/GenBank/DDBJ whole genome shotgun (WGS) entry which is preliminary data.</text>
</comment>
<name>A0ABR4HIB4_9EURO</name>
<feature type="region of interest" description="Disordered" evidence="1">
    <location>
        <begin position="84"/>
        <end position="108"/>
    </location>
</feature>